<evidence type="ECO:0000313" key="4">
    <source>
        <dbReference type="Proteomes" id="UP001500037"/>
    </source>
</evidence>
<name>A0ABN1WJZ6_9ACTN</name>
<dbReference type="InterPro" id="IPR052754">
    <property type="entry name" value="NTPase_KAP_P-loop"/>
</dbReference>
<dbReference type="PANTHER" id="PTHR22674">
    <property type="entry name" value="NTPASE, KAP FAMILY P-LOOP DOMAIN-CONTAINING 1"/>
    <property type="match status" value="1"/>
</dbReference>
<dbReference type="InterPro" id="IPR036322">
    <property type="entry name" value="WD40_repeat_dom_sf"/>
</dbReference>
<sequence length="1011" mass="108346">MAWAVLDGRPVLVTGTGGYGEDGGSVWLWDMGDPTAPVPLGQPLGGPGDWVWSVAWAVLDGRPVLAAGGYGSRGGGSVWLWDMGDPTAPVPLGPPLDGPDGQVLSVAWAVLDGRPFLATGSGGGSVWLWDMGDLTAPVPLGQPLNGPGGPVRSVAWAVIDGRPVLAIGTGGSRGGGLVRLWDMGDPTAPVPLGQPLDGPRDQGLSAAWTVIDGRPVLATGSGGGLVQLWDMGDPTAPVPLGQPLDGPGGPVLSVAWAIIDGRPVLATGRIGGVVQLWEVVEDGSVERLPYYRSDATSRGDDLSRAEEALALAELVTSRSARPPLAVGLFGDWGEGKSHFLDLMQQQVDATARPNNPLAHHAVRQVRFNAWHYSETGLWASLVAELFSQLATTPAQDSGTAQRQLSRLSADLVAQRELPRRLRAARLRRNQLQAALSTRESRWSQLTEEQRQEWAVVVGDGGQPGELYEQMHGGGRLALGMMRAGWRLVRGDWRSVVGGFVLSALVLAGAWGAVVWGLPLWARLVSWLSALVPVGLFVQKVREARERSEPLRERLRVVMEGWRDRLQTAADVAQGEVAALERQVQDLTAAGQLAGLVSERAAAGDYRAHLGLMTQIREDFQRMAVLLAEARSTAEETAEDVTGVEDDAGDRLPEIDRIVVYIDDLDRCPPARVVEMLEAVHLLLAVDLFVVVVAIDPRWLLRSIAAHYRDILHNPAADAPGAFDGSVDPDDEELWHSTPAQYLEKIFQVVLTLPTLDTTGYRTMLRSLVGTRADQSTPQPPDPTTTAPAAAARAVDANAGTPRPAAVELPEQGVHLPAPRVIERVDPLTLDPDEIALMDLLGPPLLVSTPRAVKRLANSYGLLTALRCAQRDHDLAEQPPATATGAPYRPYRAGLVLLAALVAYPQLGPALCLHLHRTSRTDPGRTWAQFLTDLKPRRDPGDGHLSNPADPKMTPVQAQQWHSLLTALEQATARAATAALHLPEQLGPWGHWVAPVARLSFPAGRIVSHLDR</sequence>
<protein>
    <recommendedName>
        <fullName evidence="2">KAP NTPase domain-containing protein</fullName>
    </recommendedName>
</protein>
<proteinExistence type="predicted"/>
<dbReference type="InterPro" id="IPR011646">
    <property type="entry name" value="KAP_P-loop"/>
</dbReference>
<dbReference type="InterPro" id="IPR001680">
    <property type="entry name" value="WD40_rpt"/>
</dbReference>
<organism evidence="3 4">
    <name type="scientific">Kitasatospora nipponensis</name>
    <dbReference type="NCBI Taxonomy" id="258049"/>
    <lineage>
        <taxon>Bacteria</taxon>
        <taxon>Bacillati</taxon>
        <taxon>Actinomycetota</taxon>
        <taxon>Actinomycetes</taxon>
        <taxon>Kitasatosporales</taxon>
        <taxon>Streptomycetaceae</taxon>
        <taxon>Kitasatospora</taxon>
    </lineage>
</organism>
<keyword evidence="4" id="KW-1185">Reference proteome</keyword>
<reference evidence="3 4" key="1">
    <citation type="journal article" date="2019" name="Int. J. Syst. Evol. Microbiol.">
        <title>The Global Catalogue of Microorganisms (GCM) 10K type strain sequencing project: providing services to taxonomists for standard genome sequencing and annotation.</title>
        <authorList>
            <consortium name="The Broad Institute Genomics Platform"/>
            <consortium name="The Broad Institute Genome Sequencing Center for Infectious Disease"/>
            <person name="Wu L."/>
            <person name="Ma J."/>
        </authorList>
    </citation>
    <scope>NUCLEOTIDE SEQUENCE [LARGE SCALE GENOMIC DNA]</scope>
    <source>
        <strain evidence="3 4">JCM 13004</strain>
    </source>
</reference>
<gene>
    <name evidence="3" type="ORF">GCM10009665_45270</name>
</gene>
<dbReference type="SMART" id="SM00320">
    <property type="entry name" value="WD40"/>
    <property type="match status" value="5"/>
</dbReference>
<evidence type="ECO:0000256" key="1">
    <source>
        <dbReference type="SAM" id="Coils"/>
    </source>
</evidence>
<comment type="caution">
    <text evidence="3">The sequence shown here is derived from an EMBL/GenBank/DDBJ whole genome shotgun (WGS) entry which is preliminary data.</text>
</comment>
<dbReference type="PANTHER" id="PTHR22674:SF6">
    <property type="entry name" value="NTPASE KAP FAMILY P-LOOP DOMAIN-CONTAINING PROTEIN 1"/>
    <property type="match status" value="1"/>
</dbReference>
<evidence type="ECO:0000259" key="2">
    <source>
        <dbReference type="Pfam" id="PF07693"/>
    </source>
</evidence>
<dbReference type="Gene3D" id="2.130.10.10">
    <property type="entry name" value="YVTN repeat-like/Quinoprotein amine dehydrogenase"/>
    <property type="match status" value="2"/>
</dbReference>
<dbReference type="InterPro" id="IPR015943">
    <property type="entry name" value="WD40/YVTN_repeat-like_dom_sf"/>
</dbReference>
<accession>A0ABN1WJZ6</accession>
<dbReference type="EMBL" id="BAAALF010000087">
    <property type="protein sequence ID" value="GAA1249439.1"/>
    <property type="molecule type" value="Genomic_DNA"/>
</dbReference>
<feature type="coiled-coil region" evidence="1">
    <location>
        <begin position="562"/>
        <end position="589"/>
    </location>
</feature>
<keyword evidence="1" id="KW-0175">Coiled coil</keyword>
<dbReference type="Pfam" id="PF07693">
    <property type="entry name" value="KAP_NTPase"/>
    <property type="match status" value="1"/>
</dbReference>
<feature type="domain" description="KAP NTPase" evidence="2">
    <location>
        <begin position="305"/>
        <end position="708"/>
    </location>
</feature>
<evidence type="ECO:0000313" key="3">
    <source>
        <dbReference type="EMBL" id="GAA1249439.1"/>
    </source>
</evidence>
<dbReference type="SUPFAM" id="SSF50978">
    <property type="entry name" value="WD40 repeat-like"/>
    <property type="match status" value="1"/>
</dbReference>
<dbReference type="Proteomes" id="UP001500037">
    <property type="component" value="Unassembled WGS sequence"/>
</dbReference>